<dbReference type="InterPro" id="IPR050834">
    <property type="entry name" value="Glycosyltransf_2"/>
</dbReference>
<dbReference type="Gene3D" id="3.90.550.10">
    <property type="entry name" value="Spore Coat Polysaccharide Biosynthesis Protein SpsA, Chain A"/>
    <property type="match status" value="1"/>
</dbReference>
<dbReference type="InterPro" id="IPR029044">
    <property type="entry name" value="Nucleotide-diphossugar_trans"/>
</dbReference>
<reference evidence="2 3" key="1">
    <citation type="submission" date="2020-04" db="EMBL/GenBank/DDBJ databases">
        <title>Donghicola sp., a member of the Rhodobacteraceae family isolated from mangrove forest in Thailand.</title>
        <authorList>
            <person name="Charoenyingcharoen P."/>
            <person name="Yukphan P."/>
        </authorList>
    </citation>
    <scope>NUCLEOTIDE SEQUENCE [LARGE SCALE GENOMIC DNA]</scope>
    <source>
        <strain evidence="2 3">C2-DW-16</strain>
    </source>
</reference>
<evidence type="ECO:0000259" key="1">
    <source>
        <dbReference type="Pfam" id="PF00535"/>
    </source>
</evidence>
<dbReference type="SUPFAM" id="SSF53448">
    <property type="entry name" value="Nucleotide-diphospho-sugar transferases"/>
    <property type="match status" value="1"/>
</dbReference>
<protein>
    <submittedName>
        <fullName evidence="2">Glycosyltransferase family 2 protein</fullName>
    </submittedName>
</protein>
<proteinExistence type="predicted"/>
<evidence type="ECO:0000313" key="3">
    <source>
        <dbReference type="Proteomes" id="UP000523601"/>
    </source>
</evidence>
<name>A0ABX2PI58_9RHOB</name>
<dbReference type="Pfam" id="PF00535">
    <property type="entry name" value="Glycos_transf_2"/>
    <property type="match status" value="1"/>
</dbReference>
<evidence type="ECO:0000313" key="2">
    <source>
        <dbReference type="EMBL" id="NVO29200.1"/>
    </source>
</evidence>
<gene>
    <name evidence="2" type="ORF">HJ526_17395</name>
</gene>
<dbReference type="EMBL" id="JABCJD010000011">
    <property type="protein sequence ID" value="NVO29200.1"/>
    <property type="molecule type" value="Genomic_DNA"/>
</dbReference>
<dbReference type="PANTHER" id="PTHR43685:SF2">
    <property type="entry name" value="GLYCOSYLTRANSFERASE 2-LIKE DOMAIN-CONTAINING PROTEIN"/>
    <property type="match status" value="1"/>
</dbReference>
<organism evidence="2 3">
    <name type="scientific">Donghicola mangrovi</name>
    <dbReference type="NCBI Taxonomy" id="2729614"/>
    <lineage>
        <taxon>Bacteria</taxon>
        <taxon>Pseudomonadati</taxon>
        <taxon>Pseudomonadota</taxon>
        <taxon>Alphaproteobacteria</taxon>
        <taxon>Rhodobacterales</taxon>
        <taxon>Roseobacteraceae</taxon>
        <taxon>Donghicola</taxon>
    </lineage>
</organism>
<comment type="caution">
    <text evidence="2">The sequence shown here is derived from an EMBL/GenBank/DDBJ whole genome shotgun (WGS) entry which is preliminary data.</text>
</comment>
<feature type="domain" description="Glycosyltransferase 2-like" evidence="1">
    <location>
        <begin position="4"/>
        <end position="109"/>
    </location>
</feature>
<dbReference type="InterPro" id="IPR001173">
    <property type="entry name" value="Glyco_trans_2-like"/>
</dbReference>
<accession>A0ABX2PI58</accession>
<sequence length="367" mass="41764">MTISVIMANFNGGKYIAKAIASVQRQSTPDWELLVCDDFSSDNSAEIAIEASKTDSRIRLISSQCNRGASAARNMGLAAAKGDWIAIVDSDDLIHPERLARMRHFAEMGHPLLADDLVFISDTPAFAGRTLLEELALTSPQRFDLAQVLLSDTPKGRFSSLGYTKLFFSRSLSFGIKYNENLKVSEDFEFLIRLLIRAQGLWVLPEPSYLYRRHKESLSYRTSIEIMLSTIKEHQNMLNWLPLDAGINRAYFERKVALDHLLAFEYLVDHIKHCRIRATLKAMIKRPQLIEKLILSLRERYKRNSTHSHVPDRMNFKALGFSMNAPSVSESWQYPPCRVAASLSAGERTPEISEWFSLLAREMDFAK</sequence>
<dbReference type="Proteomes" id="UP000523601">
    <property type="component" value="Unassembled WGS sequence"/>
</dbReference>
<dbReference type="CDD" id="cd00761">
    <property type="entry name" value="Glyco_tranf_GTA_type"/>
    <property type="match status" value="1"/>
</dbReference>
<keyword evidence="3" id="KW-1185">Reference proteome</keyword>
<dbReference type="RefSeq" id="WP_176855890.1">
    <property type="nucleotide sequence ID" value="NZ_JABCJD010000011.1"/>
</dbReference>
<dbReference type="PANTHER" id="PTHR43685">
    <property type="entry name" value="GLYCOSYLTRANSFERASE"/>
    <property type="match status" value="1"/>
</dbReference>